<keyword evidence="1" id="KW-1133">Transmembrane helix</keyword>
<evidence type="ECO:0000313" key="3">
    <source>
        <dbReference type="Proteomes" id="UP000265431"/>
    </source>
</evidence>
<gene>
    <name evidence="2" type="ORF">D1224_03270</name>
</gene>
<proteinExistence type="predicted"/>
<dbReference type="Proteomes" id="UP000265431">
    <property type="component" value="Unassembled WGS sequence"/>
</dbReference>
<dbReference type="AlphaFoldDB" id="A0A399QWP1"/>
<protein>
    <submittedName>
        <fullName evidence="2">Uncharacterized protein</fullName>
    </submittedName>
</protein>
<keyword evidence="3" id="KW-1185">Reference proteome</keyword>
<feature type="transmembrane region" description="Helical" evidence="1">
    <location>
        <begin position="28"/>
        <end position="51"/>
    </location>
</feature>
<evidence type="ECO:0000256" key="1">
    <source>
        <dbReference type="SAM" id="Phobius"/>
    </source>
</evidence>
<feature type="transmembrane region" description="Helical" evidence="1">
    <location>
        <begin position="72"/>
        <end position="93"/>
    </location>
</feature>
<comment type="caution">
    <text evidence="2">The sequence shown here is derived from an EMBL/GenBank/DDBJ whole genome shotgun (WGS) entry which is preliminary data.</text>
</comment>
<accession>A0A399QWP1</accession>
<dbReference type="EMBL" id="QWGB01000005">
    <property type="protein sequence ID" value="RIJ23310.1"/>
    <property type="molecule type" value="Genomic_DNA"/>
</dbReference>
<name>A0A399QWP1_9PROT</name>
<sequence>MLKVGLAVAISNTFFDSSFFYEFLGIPAAYIVAVQVFIISAVLLIVFPTCLIPGQSREAGIANYRKKLKFMLFALVFNLGLAIGGTLLVIALVN</sequence>
<keyword evidence="1" id="KW-0472">Membrane</keyword>
<organism evidence="2 3">
    <name type="scientific">Henriciella barbarensis</name>
    <dbReference type="NCBI Taxonomy" id="86342"/>
    <lineage>
        <taxon>Bacteria</taxon>
        <taxon>Pseudomonadati</taxon>
        <taxon>Pseudomonadota</taxon>
        <taxon>Alphaproteobacteria</taxon>
        <taxon>Hyphomonadales</taxon>
        <taxon>Hyphomonadaceae</taxon>
        <taxon>Henriciella</taxon>
    </lineage>
</organism>
<reference evidence="2 3" key="1">
    <citation type="submission" date="2018-08" db="EMBL/GenBank/DDBJ databases">
        <title>Henriciella mobilis sp. nov., isolated from seawater.</title>
        <authorList>
            <person name="Cheng H."/>
            <person name="Wu Y.-H."/>
            <person name="Xu X.-W."/>
            <person name="Guo L.-L."/>
        </authorList>
    </citation>
    <scope>NUCLEOTIDE SEQUENCE [LARGE SCALE GENOMIC DNA]</scope>
    <source>
        <strain evidence="2 3">CCUG66934</strain>
    </source>
</reference>
<keyword evidence="1" id="KW-0812">Transmembrane</keyword>
<evidence type="ECO:0000313" key="2">
    <source>
        <dbReference type="EMBL" id="RIJ23310.1"/>
    </source>
</evidence>